<dbReference type="InterPro" id="IPR048254">
    <property type="entry name" value="CDP_ALCOHOL_P_TRANSF_CS"/>
</dbReference>
<gene>
    <name evidence="4" type="ORF">C7B45_11870</name>
</gene>
<feature type="transmembrane region" description="Helical" evidence="3">
    <location>
        <begin position="157"/>
        <end position="175"/>
    </location>
</feature>
<evidence type="ECO:0000313" key="4">
    <source>
        <dbReference type="EMBL" id="PSR21178.1"/>
    </source>
</evidence>
<feature type="transmembrane region" description="Helical" evidence="3">
    <location>
        <begin position="182"/>
        <end position="200"/>
    </location>
</feature>
<keyword evidence="3" id="KW-0812">Transmembrane</keyword>
<feature type="transmembrane region" description="Helical" evidence="3">
    <location>
        <begin position="12"/>
        <end position="31"/>
    </location>
</feature>
<keyword evidence="1 2" id="KW-0808">Transferase</keyword>
<evidence type="ECO:0000313" key="5">
    <source>
        <dbReference type="Proteomes" id="UP000241848"/>
    </source>
</evidence>
<dbReference type="GO" id="GO:0008654">
    <property type="term" value="P:phospholipid biosynthetic process"/>
    <property type="evidence" value="ECO:0007669"/>
    <property type="project" value="InterPro"/>
</dbReference>
<evidence type="ECO:0000256" key="2">
    <source>
        <dbReference type="RuleBase" id="RU003750"/>
    </source>
</evidence>
<comment type="caution">
    <text evidence="4">The sequence shown here is derived from an EMBL/GenBank/DDBJ whole genome shotgun (WGS) entry which is preliminary data.</text>
</comment>
<dbReference type="InterPro" id="IPR000462">
    <property type="entry name" value="CDP-OH_P_trans"/>
</dbReference>
<dbReference type="PROSITE" id="PS00379">
    <property type="entry name" value="CDP_ALCOHOL_P_TRANSF"/>
    <property type="match status" value="1"/>
</dbReference>
<keyword evidence="3" id="KW-0472">Membrane</keyword>
<feature type="transmembrane region" description="Helical" evidence="3">
    <location>
        <begin position="85"/>
        <end position="109"/>
    </location>
</feature>
<keyword evidence="3" id="KW-1133">Transmembrane helix</keyword>
<protein>
    <recommendedName>
        <fullName evidence="6">CDP-diacylglycerol--serine O-phosphatidyltransferase</fullName>
    </recommendedName>
</protein>
<name>A0A2T2WG39_9FIRM</name>
<accession>A0A2T2WG39</accession>
<organism evidence="4 5">
    <name type="scientific">Sulfobacillus acidophilus</name>
    <dbReference type="NCBI Taxonomy" id="53633"/>
    <lineage>
        <taxon>Bacteria</taxon>
        <taxon>Bacillati</taxon>
        <taxon>Bacillota</taxon>
        <taxon>Clostridia</taxon>
        <taxon>Eubacteriales</taxon>
        <taxon>Clostridiales Family XVII. Incertae Sedis</taxon>
        <taxon>Sulfobacillus</taxon>
    </lineage>
</organism>
<dbReference type="InterPro" id="IPR043130">
    <property type="entry name" value="CDP-OH_PTrfase_TM_dom"/>
</dbReference>
<dbReference type="Gene3D" id="1.20.120.1760">
    <property type="match status" value="1"/>
</dbReference>
<dbReference type="Proteomes" id="UP000241848">
    <property type="component" value="Unassembled WGS sequence"/>
</dbReference>
<dbReference type="AlphaFoldDB" id="A0A2T2WG39"/>
<proteinExistence type="inferred from homology"/>
<reference evidence="4 5" key="1">
    <citation type="journal article" date="2014" name="BMC Genomics">
        <title>Comparison of environmental and isolate Sulfobacillus genomes reveals diverse carbon, sulfur, nitrogen, and hydrogen metabolisms.</title>
        <authorList>
            <person name="Justice N.B."/>
            <person name="Norman A."/>
            <person name="Brown C.T."/>
            <person name="Singh A."/>
            <person name="Thomas B.C."/>
            <person name="Banfield J.F."/>
        </authorList>
    </citation>
    <scope>NUCLEOTIDE SEQUENCE [LARGE SCALE GENOMIC DNA]</scope>
    <source>
        <strain evidence="4">AMDSBA3</strain>
    </source>
</reference>
<dbReference type="EMBL" id="PXYV01000040">
    <property type="protein sequence ID" value="PSR21178.1"/>
    <property type="molecule type" value="Genomic_DNA"/>
</dbReference>
<evidence type="ECO:0008006" key="6">
    <source>
        <dbReference type="Google" id="ProtNLM"/>
    </source>
</evidence>
<feature type="transmembrane region" description="Helical" evidence="3">
    <location>
        <begin position="130"/>
        <end position="151"/>
    </location>
</feature>
<evidence type="ECO:0000256" key="3">
    <source>
        <dbReference type="SAM" id="Phobius"/>
    </source>
</evidence>
<comment type="similarity">
    <text evidence="2">Belongs to the CDP-alcohol phosphatidyltransferase class-I family.</text>
</comment>
<dbReference type="Pfam" id="PF01066">
    <property type="entry name" value="CDP-OH_P_transf"/>
    <property type="match status" value="1"/>
</dbReference>
<evidence type="ECO:0000256" key="1">
    <source>
        <dbReference type="ARBA" id="ARBA00022679"/>
    </source>
</evidence>
<sequence>MERTVWRDLNGASLITSIGIVASLCAVFFLLRHDPRWALSGLALALATDRADGQLARRWHQESRFGAQLDSLNDAVAFGLVPPAIAFYLTHGSIVVAVGGGIFVLGALWRLADFNEGGLLQHQGRLYFRGIPTTDVAAWFLVIGSLLAKTVPMVGEVWLVGLFLGIGGIGMTSGLPYQKNGVATRILLVLVPLAVLWLWIH</sequence>
<dbReference type="GO" id="GO:0016780">
    <property type="term" value="F:phosphotransferase activity, for other substituted phosphate groups"/>
    <property type="evidence" value="ECO:0007669"/>
    <property type="project" value="InterPro"/>
</dbReference>
<dbReference type="GO" id="GO:0016020">
    <property type="term" value="C:membrane"/>
    <property type="evidence" value="ECO:0007669"/>
    <property type="project" value="InterPro"/>
</dbReference>